<keyword evidence="3" id="KW-0695">RNA-directed DNA polymerase</keyword>
<dbReference type="AlphaFoldDB" id="A0A7C9JS31"/>
<dbReference type="Pfam" id="PF00078">
    <property type="entry name" value="RVT_1"/>
    <property type="match status" value="1"/>
</dbReference>
<evidence type="ECO:0000259" key="2">
    <source>
        <dbReference type="Pfam" id="PF00078"/>
    </source>
</evidence>
<organism evidence="3">
    <name type="scientific">Muribaculaceae bacterium Z82</name>
    <dbReference type="NCBI Taxonomy" id="2304548"/>
    <lineage>
        <taxon>Bacteria</taxon>
        <taxon>Pseudomonadati</taxon>
        <taxon>Bacteroidota</taxon>
        <taxon>Bacteroidia</taxon>
        <taxon>Bacteroidales</taxon>
        <taxon>Muribaculaceae</taxon>
    </lineage>
</organism>
<dbReference type="CDD" id="cd01646">
    <property type="entry name" value="RT_Bac_retron_I"/>
    <property type="match status" value="1"/>
</dbReference>
<feature type="compositionally biased region" description="Basic and acidic residues" evidence="1">
    <location>
        <begin position="521"/>
        <end position="531"/>
    </location>
</feature>
<evidence type="ECO:0000256" key="1">
    <source>
        <dbReference type="SAM" id="MobiDB-lite"/>
    </source>
</evidence>
<sequence length="538" mass="61539">MGKKRVANEHFEHQMWRYGFFSEQFPPCFTSETFASRLHDLRPMIEATRATAPATLSTYKTGTSRRLLSVPNPYAFAHTVEHIRCYREDLFERASSLNSESPITFIHSYNENVEYSINSDLARAALGARSDFITNLRKRIVFAMGYRFRLSIDIATFYDSVYTHSITWAACGKEEAKRIFAKTEGHPVTEPYRIANDFDRSMRNQKNQETSGILTGPFTSRIFSEIILAAIDKELRQSGFVFKRYVDDFKFYFHLEADAQKAIISISKVLAKYSLAVNQSKVRIEEYPFDIESPIKKAFNEALKTSGVFGALNEASRLHLAGEKGVYKYVLKMLRKEEIPEDDREVVLAVLFNINLLNPGCARYTIEYLAQSKSAIGEERLAEIINSELERCLEEEAEQESLNLLYFSRTLHLPVREKLLKRCIQLNNDFVSIIALDYFAKQPNLIVPESTDETPKGETLEDVVTQLEEELKGLSMDSEHWFLLYESKAHGLLSVDISIGKTAPFFKKMMELGVSFYSPEPARHPQQDKTKSGAAKTI</sequence>
<feature type="domain" description="Reverse transcriptase" evidence="2">
    <location>
        <begin position="146"/>
        <end position="285"/>
    </location>
</feature>
<comment type="caution">
    <text evidence="3">The sequence shown here is derived from an EMBL/GenBank/DDBJ whole genome shotgun (WGS) entry which is preliminary data.</text>
</comment>
<reference evidence="3" key="1">
    <citation type="submission" date="2018-08" db="EMBL/GenBank/DDBJ databases">
        <title>Murine metabolic-syndrome-specific gut microbial biobank.</title>
        <authorList>
            <person name="Liu C."/>
        </authorList>
    </citation>
    <scope>NUCLEOTIDE SEQUENCE [LARGE SCALE GENOMIC DNA]</scope>
    <source>
        <strain evidence="3">Z82</strain>
    </source>
</reference>
<name>A0A7C9JS31_9BACT</name>
<proteinExistence type="predicted"/>
<dbReference type="EMBL" id="QWKH01000047">
    <property type="protein sequence ID" value="NBI34797.1"/>
    <property type="molecule type" value="Genomic_DNA"/>
</dbReference>
<dbReference type="GO" id="GO:0003964">
    <property type="term" value="F:RNA-directed DNA polymerase activity"/>
    <property type="evidence" value="ECO:0007669"/>
    <property type="project" value="UniProtKB-KW"/>
</dbReference>
<evidence type="ECO:0000313" key="3">
    <source>
        <dbReference type="EMBL" id="NBI34797.1"/>
    </source>
</evidence>
<keyword evidence="3" id="KW-0808">Transferase</keyword>
<accession>A0A7C9JS31</accession>
<feature type="region of interest" description="Disordered" evidence="1">
    <location>
        <begin position="518"/>
        <end position="538"/>
    </location>
</feature>
<dbReference type="InterPro" id="IPR000477">
    <property type="entry name" value="RT_dom"/>
</dbReference>
<gene>
    <name evidence="3" type="ORF">D1639_07095</name>
</gene>
<protein>
    <submittedName>
        <fullName evidence="3">RNA-directed DNA polymerase</fullName>
    </submittedName>
</protein>
<keyword evidence="3" id="KW-0548">Nucleotidyltransferase</keyword>